<dbReference type="EMBL" id="LAZR01011082">
    <property type="protein sequence ID" value="KKM63529.1"/>
    <property type="molecule type" value="Genomic_DNA"/>
</dbReference>
<sequence>MILMVVEALDHFSTEVVIEPHCIARFIGEYMGENDDYIALRHIKANIDDENSAEEIHKILKKAILRREILDLSNLDKEKKTKIWCTKCDIELKETGIALDCPDDGTFYECPTCNYRIVIFRGGV</sequence>
<gene>
    <name evidence="1" type="ORF">LCGC14_1510590</name>
</gene>
<name>A0A0F9J1K2_9ZZZZ</name>
<accession>A0A0F9J1K2</accession>
<proteinExistence type="predicted"/>
<dbReference type="AlphaFoldDB" id="A0A0F9J1K2"/>
<evidence type="ECO:0000313" key="1">
    <source>
        <dbReference type="EMBL" id="KKM63529.1"/>
    </source>
</evidence>
<organism evidence="1">
    <name type="scientific">marine sediment metagenome</name>
    <dbReference type="NCBI Taxonomy" id="412755"/>
    <lineage>
        <taxon>unclassified sequences</taxon>
        <taxon>metagenomes</taxon>
        <taxon>ecological metagenomes</taxon>
    </lineage>
</organism>
<comment type="caution">
    <text evidence="1">The sequence shown here is derived from an EMBL/GenBank/DDBJ whole genome shotgun (WGS) entry which is preliminary data.</text>
</comment>
<reference evidence="1" key="1">
    <citation type="journal article" date="2015" name="Nature">
        <title>Complex archaea that bridge the gap between prokaryotes and eukaryotes.</title>
        <authorList>
            <person name="Spang A."/>
            <person name="Saw J.H."/>
            <person name="Jorgensen S.L."/>
            <person name="Zaremba-Niedzwiedzka K."/>
            <person name="Martijn J."/>
            <person name="Lind A.E."/>
            <person name="van Eijk R."/>
            <person name="Schleper C."/>
            <person name="Guy L."/>
            <person name="Ettema T.J."/>
        </authorList>
    </citation>
    <scope>NUCLEOTIDE SEQUENCE</scope>
</reference>
<protein>
    <submittedName>
        <fullName evidence="1">Uncharacterized protein</fullName>
    </submittedName>
</protein>